<accession>A0A4R3I577</accession>
<dbReference type="NCBIfam" id="TIGR01509">
    <property type="entry name" value="HAD-SF-IA-v3"/>
    <property type="match status" value="1"/>
</dbReference>
<dbReference type="InterPro" id="IPR023214">
    <property type="entry name" value="HAD_sf"/>
</dbReference>
<evidence type="ECO:0000313" key="2">
    <source>
        <dbReference type="Proteomes" id="UP000295793"/>
    </source>
</evidence>
<dbReference type="NCBIfam" id="TIGR01549">
    <property type="entry name" value="HAD-SF-IA-v1"/>
    <property type="match status" value="1"/>
</dbReference>
<dbReference type="Proteomes" id="UP000295793">
    <property type="component" value="Unassembled WGS sequence"/>
</dbReference>
<dbReference type="AlphaFoldDB" id="A0A4R3I577"/>
<dbReference type="OrthoDB" id="148966at2"/>
<name>A0A4R3I577_9GAMM</name>
<organism evidence="1 2">
    <name type="scientific">Reinekea marinisedimentorum</name>
    <dbReference type="NCBI Taxonomy" id="230495"/>
    <lineage>
        <taxon>Bacteria</taxon>
        <taxon>Pseudomonadati</taxon>
        <taxon>Pseudomonadota</taxon>
        <taxon>Gammaproteobacteria</taxon>
        <taxon>Oceanospirillales</taxon>
        <taxon>Saccharospirillaceae</taxon>
        <taxon>Reinekea</taxon>
    </lineage>
</organism>
<dbReference type="InterPro" id="IPR006439">
    <property type="entry name" value="HAD-SF_hydro_IA"/>
</dbReference>
<keyword evidence="2" id="KW-1185">Reference proteome</keyword>
<dbReference type="Gene3D" id="1.10.150.240">
    <property type="entry name" value="Putative phosphatase, domain 2"/>
    <property type="match status" value="1"/>
</dbReference>
<dbReference type="SFLD" id="SFLDS00003">
    <property type="entry name" value="Haloacid_Dehalogenase"/>
    <property type="match status" value="1"/>
</dbReference>
<gene>
    <name evidence="1" type="ORF">BCF53_107127</name>
</gene>
<reference evidence="1 2" key="1">
    <citation type="submission" date="2019-03" db="EMBL/GenBank/DDBJ databases">
        <title>Genomic Encyclopedia of Archaeal and Bacterial Type Strains, Phase II (KMG-II): from individual species to whole genera.</title>
        <authorList>
            <person name="Goeker M."/>
        </authorList>
    </citation>
    <scope>NUCLEOTIDE SEQUENCE [LARGE SCALE GENOMIC DNA]</scope>
    <source>
        <strain evidence="1 2">DSM 15388</strain>
    </source>
</reference>
<dbReference type="SFLD" id="SFLDG01129">
    <property type="entry name" value="C1.5:_HAD__Beta-PGM__Phosphata"/>
    <property type="match status" value="1"/>
</dbReference>
<dbReference type="PANTHER" id="PTHR47478">
    <property type="match status" value="1"/>
</dbReference>
<comment type="caution">
    <text evidence="1">The sequence shown here is derived from an EMBL/GenBank/DDBJ whole genome shotgun (WGS) entry which is preliminary data.</text>
</comment>
<dbReference type="InterPro" id="IPR023198">
    <property type="entry name" value="PGP-like_dom2"/>
</dbReference>
<sequence>MSFDAIFIDADNTLFDFDRTQSKAIADSLARFSLPAHSEAIAHYNRINRDCWNQHNEGLIHNSEINHLRWSRWTEHMGLIEQVCPVQLADHYEASLAQHCEKEAGADELMDYLLGKYPVHIITNGFPAVQAHRWRLAGWEERLQGITVSSVVGVKKPEPEIYHIAMRHVGVNDASRCLMIGDDIKSDVQGPQQVGMKGCWYQRNDAVNETDIEPDFSVRHLVDVLSIA</sequence>
<evidence type="ECO:0000313" key="1">
    <source>
        <dbReference type="EMBL" id="TCS41113.1"/>
    </source>
</evidence>
<dbReference type="SUPFAM" id="SSF56784">
    <property type="entry name" value="HAD-like"/>
    <property type="match status" value="1"/>
</dbReference>
<proteinExistence type="predicted"/>
<protein>
    <submittedName>
        <fullName evidence="1">Putative hydrolase of the HAD superfamily</fullName>
    </submittedName>
</protein>
<dbReference type="GO" id="GO:0016787">
    <property type="term" value="F:hydrolase activity"/>
    <property type="evidence" value="ECO:0007669"/>
    <property type="project" value="UniProtKB-KW"/>
</dbReference>
<dbReference type="EMBL" id="SLZR01000007">
    <property type="protein sequence ID" value="TCS41113.1"/>
    <property type="molecule type" value="Genomic_DNA"/>
</dbReference>
<dbReference type="InterPro" id="IPR052550">
    <property type="entry name" value="Pyrimidine_5'-ntase_YjjG"/>
</dbReference>
<keyword evidence="1" id="KW-0378">Hydrolase</keyword>
<dbReference type="InterPro" id="IPR036412">
    <property type="entry name" value="HAD-like_sf"/>
</dbReference>
<dbReference type="Gene3D" id="3.40.50.1000">
    <property type="entry name" value="HAD superfamily/HAD-like"/>
    <property type="match status" value="1"/>
</dbReference>
<dbReference type="PANTHER" id="PTHR47478:SF1">
    <property type="entry name" value="PYRIMIDINE 5'-NUCLEOTIDASE YJJG"/>
    <property type="match status" value="1"/>
</dbReference>
<dbReference type="Pfam" id="PF00702">
    <property type="entry name" value="Hydrolase"/>
    <property type="match status" value="1"/>
</dbReference>
<dbReference type="RefSeq" id="WP_132701553.1">
    <property type="nucleotide sequence ID" value="NZ_SLZR01000007.1"/>
</dbReference>